<dbReference type="RefSeq" id="WP_189730069.1">
    <property type="nucleotide sequence ID" value="NZ_BMUK01000019.1"/>
</dbReference>
<dbReference type="EMBL" id="CP108341">
    <property type="protein sequence ID" value="WTW32085.1"/>
    <property type="molecule type" value="Genomic_DNA"/>
</dbReference>
<accession>A0ABZ1MY80</accession>
<protein>
    <submittedName>
        <fullName evidence="3">Uncharacterized protein</fullName>
    </submittedName>
</protein>
<proteinExistence type="predicted"/>
<keyword evidence="2" id="KW-0732">Signal</keyword>
<evidence type="ECO:0000313" key="3">
    <source>
        <dbReference type="EMBL" id="WTW32085.1"/>
    </source>
</evidence>
<feature type="compositionally biased region" description="Basic and acidic residues" evidence="1">
    <location>
        <begin position="72"/>
        <end position="87"/>
    </location>
</feature>
<feature type="signal peptide" evidence="2">
    <location>
        <begin position="1"/>
        <end position="22"/>
    </location>
</feature>
<organism evidence="3 4">
    <name type="scientific">Streptomyces purpurascens</name>
    <dbReference type="NCBI Taxonomy" id="1924"/>
    <lineage>
        <taxon>Bacteria</taxon>
        <taxon>Bacillati</taxon>
        <taxon>Actinomycetota</taxon>
        <taxon>Actinomycetes</taxon>
        <taxon>Kitasatosporales</taxon>
        <taxon>Streptomycetaceae</taxon>
        <taxon>Streptomyces</taxon>
    </lineage>
</organism>
<gene>
    <name evidence="3" type="ORF">OHU35_41065</name>
</gene>
<keyword evidence="4" id="KW-1185">Reference proteome</keyword>
<evidence type="ECO:0000313" key="4">
    <source>
        <dbReference type="Proteomes" id="UP001621512"/>
    </source>
</evidence>
<reference evidence="3 4" key="1">
    <citation type="submission" date="2022-10" db="EMBL/GenBank/DDBJ databases">
        <title>The complete genomes of actinobacterial strains from the NBC collection.</title>
        <authorList>
            <person name="Joergensen T.S."/>
            <person name="Alvarez Arevalo M."/>
            <person name="Sterndorff E.B."/>
            <person name="Faurdal D."/>
            <person name="Vuksanovic O."/>
            <person name="Mourched A.-S."/>
            <person name="Charusanti P."/>
            <person name="Shaw S."/>
            <person name="Blin K."/>
            <person name="Weber T."/>
        </authorList>
    </citation>
    <scope>NUCLEOTIDE SEQUENCE [LARGE SCALE GENOMIC DNA]</scope>
    <source>
        <strain evidence="3 4">NBC_00017</strain>
    </source>
</reference>
<feature type="chain" id="PRO_5047550227" evidence="2">
    <location>
        <begin position="23"/>
        <end position="87"/>
    </location>
</feature>
<feature type="region of interest" description="Disordered" evidence="1">
    <location>
        <begin position="68"/>
        <end position="87"/>
    </location>
</feature>
<sequence length="87" mass="9118">MKTTLIKLATTSAMALVVTSTAAIPADAASRHPVQSSPAPIPQTICKVSGILGWFGGMVGGNDVCGDNYDDQPYRSRNDHAFPEVSI</sequence>
<evidence type="ECO:0000256" key="2">
    <source>
        <dbReference type="SAM" id="SignalP"/>
    </source>
</evidence>
<evidence type="ECO:0000256" key="1">
    <source>
        <dbReference type="SAM" id="MobiDB-lite"/>
    </source>
</evidence>
<name>A0ABZ1MY80_STREF</name>
<dbReference type="Proteomes" id="UP001621512">
    <property type="component" value="Chromosome"/>
</dbReference>